<dbReference type="PANTHER" id="PTHR33202">
    <property type="entry name" value="ZINC UPTAKE REGULATION PROTEIN"/>
    <property type="match status" value="1"/>
</dbReference>
<dbReference type="GO" id="GO:0003700">
    <property type="term" value="F:DNA-binding transcription factor activity"/>
    <property type="evidence" value="ECO:0007669"/>
    <property type="project" value="InterPro"/>
</dbReference>
<sequence length="123" mass="13785">MRKTVANTEILRLITESETTLSHADIKSLLPEGLCDRVTIYRVLDRLVEEGLIHKVVNIDGVVNYASCDGCTTKHHHNHVHFNCEKCNAVTCLDNVEPTFKLPEGYSVKEMNFVISGLCPNCN</sequence>
<dbReference type="InterPro" id="IPR002481">
    <property type="entry name" value="FUR"/>
</dbReference>
<dbReference type="Gene3D" id="1.10.10.10">
    <property type="entry name" value="Winged helix-like DNA-binding domain superfamily/Winged helix DNA-binding domain"/>
    <property type="match status" value="1"/>
</dbReference>
<feature type="binding site" evidence="1">
    <location>
        <position position="87"/>
    </location>
    <ligand>
        <name>Zn(2+)</name>
        <dbReference type="ChEBI" id="CHEBI:29105"/>
    </ligand>
</feature>
<evidence type="ECO:0000256" key="2">
    <source>
        <dbReference type="PIRSR" id="PIRSR602481-2"/>
    </source>
</evidence>
<gene>
    <name evidence="3" type="ORF">PK35_00785</name>
</gene>
<dbReference type="Proteomes" id="UP000032361">
    <property type="component" value="Unassembled WGS sequence"/>
</dbReference>
<dbReference type="GO" id="GO:1900376">
    <property type="term" value="P:regulation of secondary metabolite biosynthetic process"/>
    <property type="evidence" value="ECO:0007669"/>
    <property type="project" value="TreeGrafter"/>
</dbReference>
<proteinExistence type="predicted"/>
<dbReference type="PATRIC" id="fig|1382798.3.peg.160"/>
<comment type="caution">
    <text evidence="3">The sequence shown here is derived from an EMBL/GenBank/DDBJ whole genome shotgun (WGS) entry which is preliminary data.</text>
</comment>
<dbReference type="AlphaFoldDB" id="A0A0D7W5S4"/>
<dbReference type="EMBL" id="JTDV01000001">
    <property type="protein sequence ID" value="KJD34374.1"/>
    <property type="molecule type" value="Genomic_DNA"/>
</dbReference>
<comment type="cofactor">
    <cofactor evidence="1">
        <name>Zn(2+)</name>
        <dbReference type="ChEBI" id="CHEBI:29105"/>
    </cofactor>
    <text evidence="1">Binds 1 zinc ion per subunit.</text>
</comment>
<dbReference type="RefSeq" id="WP_044624757.1">
    <property type="nucleotide sequence ID" value="NZ_JTDV01000001.1"/>
</dbReference>
<evidence type="ECO:0000256" key="1">
    <source>
        <dbReference type="PIRSR" id="PIRSR602481-1"/>
    </source>
</evidence>
<dbReference type="InterPro" id="IPR036390">
    <property type="entry name" value="WH_DNA-bd_sf"/>
</dbReference>
<keyword evidence="1" id="KW-0862">Zinc</keyword>
<evidence type="ECO:0000313" key="3">
    <source>
        <dbReference type="EMBL" id="KJD34374.1"/>
    </source>
</evidence>
<protein>
    <submittedName>
        <fullName evidence="3">Fur family transcriptional regulator</fullName>
    </submittedName>
</protein>
<dbReference type="PANTHER" id="PTHR33202:SF22">
    <property type="entry name" value="HYDROGEN PEROXIDE SENSITIVE REPRESSOR"/>
    <property type="match status" value="1"/>
</dbReference>
<evidence type="ECO:0000313" key="4">
    <source>
        <dbReference type="Proteomes" id="UP000032361"/>
    </source>
</evidence>
<feature type="binding site" evidence="1">
    <location>
        <position position="84"/>
    </location>
    <ligand>
        <name>Zn(2+)</name>
        <dbReference type="ChEBI" id="CHEBI:29105"/>
    </ligand>
</feature>
<keyword evidence="4" id="KW-1185">Reference proteome</keyword>
<dbReference type="SUPFAM" id="SSF46785">
    <property type="entry name" value="Winged helix' DNA-binding domain"/>
    <property type="match status" value="1"/>
</dbReference>
<organism evidence="3 4">
    <name type="scientific">Neotamlana nanhaiensis</name>
    <dbReference type="NCBI Taxonomy" id="1382798"/>
    <lineage>
        <taxon>Bacteria</taxon>
        <taxon>Pseudomonadati</taxon>
        <taxon>Bacteroidota</taxon>
        <taxon>Flavobacteriia</taxon>
        <taxon>Flavobacteriales</taxon>
        <taxon>Flavobacteriaceae</taxon>
        <taxon>Neotamlana</taxon>
    </lineage>
</organism>
<keyword evidence="2" id="KW-0408">Iron</keyword>
<name>A0A0D7W5S4_9FLAO</name>
<dbReference type="Pfam" id="PF01475">
    <property type="entry name" value="FUR"/>
    <property type="match status" value="1"/>
</dbReference>
<dbReference type="STRING" id="1382798.PK35_00785"/>
<keyword evidence="1" id="KW-0479">Metal-binding</keyword>
<dbReference type="InterPro" id="IPR036388">
    <property type="entry name" value="WH-like_DNA-bd_sf"/>
</dbReference>
<dbReference type="OrthoDB" id="594893at2"/>
<feature type="binding site" evidence="1">
    <location>
        <position position="119"/>
    </location>
    <ligand>
        <name>Zn(2+)</name>
        <dbReference type="ChEBI" id="CHEBI:29105"/>
    </ligand>
</feature>
<feature type="binding site" evidence="2">
    <location>
        <position position="76"/>
    </location>
    <ligand>
        <name>Fe cation</name>
        <dbReference type="ChEBI" id="CHEBI:24875"/>
    </ligand>
</feature>
<dbReference type="GO" id="GO:0008270">
    <property type="term" value="F:zinc ion binding"/>
    <property type="evidence" value="ECO:0007669"/>
    <property type="project" value="TreeGrafter"/>
</dbReference>
<dbReference type="GO" id="GO:0045892">
    <property type="term" value="P:negative regulation of DNA-templated transcription"/>
    <property type="evidence" value="ECO:0007669"/>
    <property type="project" value="TreeGrafter"/>
</dbReference>
<accession>A0A0D7W5S4</accession>
<reference evidence="3 4" key="1">
    <citation type="journal article" date="2015" name="Antonie Van Leeuwenhoek">
        <title>Tamlana nanhaiensis sp. nov., isolated from surface seawater collected from the South China Sea.</title>
        <authorList>
            <person name="Liu X."/>
            <person name="Lai Q."/>
            <person name="Du Y."/>
            <person name="Li G."/>
            <person name="Sun F."/>
            <person name="Shao Z."/>
        </authorList>
    </citation>
    <scope>NUCLEOTIDE SEQUENCE [LARGE SCALE GENOMIC DNA]</scope>
    <source>
        <strain evidence="3 4">FHC16</strain>
    </source>
</reference>
<dbReference type="GO" id="GO:0000976">
    <property type="term" value="F:transcription cis-regulatory region binding"/>
    <property type="evidence" value="ECO:0007669"/>
    <property type="project" value="TreeGrafter"/>
</dbReference>
<comment type="cofactor">
    <cofactor evidence="2">
        <name>Mn(2+)</name>
        <dbReference type="ChEBI" id="CHEBI:29035"/>
    </cofactor>
    <cofactor evidence="2">
        <name>Fe(2+)</name>
        <dbReference type="ChEBI" id="CHEBI:29033"/>
    </cofactor>
    <text evidence="2">Binds 1 Mn(2+) or Fe(2+) ion per subunit.</text>
</comment>
<feature type="binding site" evidence="1">
    <location>
        <position position="122"/>
    </location>
    <ligand>
        <name>Zn(2+)</name>
        <dbReference type="ChEBI" id="CHEBI:29105"/>
    </ligand>
</feature>